<dbReference type="EMBL" id="JARAKH010000049">
    <property type="protein sequence ID" value="KAK8375845.1"/>
    <property type="molecule type" value="Genomic_DNA"/>
</dbReference>
<keyword evidence="2" id="KW-1185">Reference proteome</keyword>
<organism evidence="1 2">
    <name type="scientific">Scylla paramamosain</name>
    <name type="common">Mud crab</name>
    <dbReference type="NCBI Taxonomy" id="85552"/>
    <lineage>
        <taxon>Eukaryota</taxon>
        <taxon>Metazoa</taxon>
        <taxon>Ecdysozoa</taxon>
        <taxon>Arthropoda</taxon>
        <taxon>Crustacea</taxon>
        <taxon>Multicrustacea</taxon>
        <taxon>Malacostraca</taxon>
        <taxon>Eumalacostraca</taxon>
        <taxon>Eucarida</taxon>
        <taxon>Decapoda</taxon>
        <taxon>Pleocyemata</taxon>
        <taxon>Brachyura</taxon>
        <taxon>Eubrachyura</taxon>
        <taxon>Portunoidea</taxon>
        <taxon>Portunidae</taxon>
        <taxon>Portuninae</taxon>
        <taxon>Scylla</taxon>
    </lineage>
</organism>
<dbReference type="Proteomes" id="UP001487740">
    <property type="component" value="Unassembled WGS sequence"/>
</dbReference>
<comment type="caution">
    <text evidence="1">The sequence shown here is derived from an EMBL/GenBank/DDBJ whole genome shotgun (WGS) entry which is preliminary data.</text>
</comment>
<reference evidence="1 2" key="1">
    <citation type="submission" date="2023-03" db="EMBL/GenBank/DDBJ databases">
        <title>High-quality genome of Scylla paramamosain provides insights in environmental adaptation.</title>
        <authorList>
            <person name="Zhang L."/>
        </authorList>
    </citation>
    <scope>NUCLEOTIDE SEQUENCE [LARGE SCALE GENOMIC DNA]</scope>
    <source>
        <strain evidence="1">LZ_2023a</strain>
        <tissue evidence="1">Muscle</tissue>
    </source>
</reference>
<name>A0AAW0SKC9_SCYPA</name>
<dbReference type="AlphaFoldDB" id="A0AAW0SKC9"/>
<accession>A0AAW0SKC9</accession>
<sequence>MTSWLGGLADRQGAKLKICHRQRSIWLSFKRLNTGLKRAQEPISWPGPSRATGRQSDLCCWETKTATSCSITHGFIDEAKRNHRNG</sequence>
<gene>
    <name evidence="1" type="ORF">O3P69_008532</name>
</gene>
<proteinExistence type="predicted"/>
<evidence type="ECO:0000313" key="2">
    <source>
        <dbReference type="Proteomes" id="UP001487740"/>
    </source>
</evidence>
<evidence type="ECO:0000313" key="1">
    <source>
        <dbReference type="EMBL" id="KAK8375845.1"/>
    </source>
</evidence>
<protein>
    <submittedName>
        <fullName evidence="1">Uncharacterized protein</fullName>
    </submittedName>
</protein>